<gene>
    <name evidence="6" type="primary">prmA</name>
    <name evidence="7" type="ORF">CD32_19165</name>
</gene>
<evidence type="ECO:0000256" key="4">
    <source>
        <dbReference type="ARBA" id="ARBA00022679"/>
    </source>
</evidence>
<name>A0A0A3IDC3_9BACI</name>
<dbReference type="GO" id="GO:0016279">
    <property type="term" value="F:protein-lysine N-methyltransferase activity"/>
    <property type="evidence" value="ECO:0007669"/>
    <property type="project" value="RHEA"/>
</dbReference>
<comment type="similarity">
    <text evidence="1 6">Belongs to the methyltransferase superfamily. PrmA family.</text>
</comment>
<dbReference type="HAMAP" id="MF_00735">
    <property type="entry name" value="Methyltr_PrmA"/>
    <property type="match status" value="1"/>
</dbReference>
<dbReference type="InterPro" id="IPR050078">
    <property type="entry name" value="Ribosomal_L11_MeTrfase_PrmA"/>
</dbReference>
<dbReference type="InterPro" id="IPR029063">
    <property type="entry name" value="SAM-dependent_MTases_sf"/>
</dbReference>
<dbReference type="Gene3D" id="3.40.50.150">
    <property type="entry name" value="Vaccinia Virus protein VP39"/>
    <property type="match status" value="1"/>
</dbReference>
<evidence type="ECO:0000313" key="7">
    <source>
        <dbReference type="EMBL" id="KGR81480.1"/>
    </source>
</evidence>
<keyword evidence="4 6" id="KW-0808">Transferase</keyword>
<proteinExistence type="inferred from homology"/>
<feature type="binding site" evidence="6">
    <location>
        <position position="183"/>
    </location>
    <ligand>
        <name>S-adenosyl-L-methionine</name>
        <dbReference type="ChEBI" id="CHEBI:59789"/>
    </ligand>
</feature>
<sequence length="313" mass="34070">MKWTELSILTTNEAVEAVSNILHEAGASGVVIEDSKELTKERIDQFGEIYALNPDDFPKNGVVVKAYLSATSFLAETVEEIKLAIANLVNFDINIGENIVTLCEVDEEDWATAWKQYYHPVKISERFTIVPTWEEYTPVSTDELIIELDPGMAFGTGTHPTTVMCLQALENVVSENDAVIDVGTGSGVLSIGAAMLGAKQVHALDLDEVAVTAARENVELNKVDGIVQVFHGNLLDTVKEPADVVVANILAEIIVTFTDDAYSIVKPGGVYVTSGIIGAKKDEVKEALEKSGFTIEEVLMMEDWVAIIARRPQ</sequence>
<dbReference type="PIRSF" id="PIRSF000401">
    <property type="entry name" value="RPL11_MTase"/>
    <property type="match status" value="1"/>
</dbReference>
<feature type="binding site" evidence="6">
    <location>
        <position position="205"/>
    </location>
    <ligand>
        <name>S-adenosyl-L-methionine</name>
        <dbReference type="ChEBI" id="CHEBI:59789"/>
    </ligand>
</feature>
<dbReference type="Pfam" id="PF06325">
    <property type="entry name" value="PrmA"/>
    <property type="match status" value="1"/>
</dbReference>
<dbReference type="GO" id="GO:0005840">
    <property type="term" value="C:ribosome"/>
    <property type="evidence" value="ECO:0007669"/>
    <property type="project" value="UniProtKB-KW"/>
</dbReference>
<dbReference type="AlphaFoldDB" id="A0A0A3IDC3"/>
<reference evidence="7 8" key="1">
    <citation type="submission" date="2014-02" db="EMBL/GenBank/DDBJ databases">
        <title>Draft genome sequence of Lysinibacillus odysseyi NBRC 100172.</title>
        <authorList>
            <person name="Zhang F."/>
            <person name="Wang G."/>
            <person name="Zhang L."/>
        </authorList>
    </citation>
    <scope>NUCLEOTIDE SEQUENCE [LARGE SCALE GENOMIC DNA]</scope>
    <source>
        <strain evidence="7 8">NBRC 100172</strain>
    </source>
</reference>
<protein>
    <recommendedName>
        <fullName evidence="6">Ribosomal protein L11 methyltransferase</fullName>
        <shortName evidence="6">L11 Mtase</shortName>
        <ecNumber evidence="6">2.1.1.-</ecNumber>
    </recommendedName>
</protein>
<dbReference type="NCBIfam" id="TIGR00406">
    <property type="entry name" value="prmA"/>
    <property type="match status" value="1"/>
</dbReference>
<dbReference type="EC" id="2.1.1.-" evidence="6"/>
<dbReference type="GO" id="GO:0005737">
    <property type="term" value="C:cytoplasm"/>
    <property type="evidence" value="ECO:0007669"/>
    <property type="project" value="UniProtKB-SubCell"/>
</dbReference>
<evidence type="ECO:0000313" key="8">
    <source>
        <dbReference type="Proteomes" id="UP000030437"/>
    </source>
</evidence>
<dbReference type="RefSeq" id="WP_036157765.1">
    <property type="nucleotide sequence ID" value="NZ_AVCX01000001.1"/>
</dbReference>
<dbReference type="Proteomes" id="UP000030437">
    <property type="component" value="Unassembled WGS sequence"/>
</dbReference>
<evidence type="ECO:0000256" key="3">
    <source>
        <dbReference type="ARBA" id="ARBA00022603"/>
    </source>
</evidence>
<keyword evidence="7" id="KW-0689">Ribosomal protein</keyword>
<dbReference type="PANTHER" id="PTHR43648">
    <property type="entry name" value="ELECTRON TRANSFER FLAVOPROTEIN BETA SUBUNIT LYSINE METHYLTRANSFERASE"/>
    <property type="match status" value="1"/>
</dbReference>
<dbReference type="OrthoDB" id="9785995at2"/>
<evidence type="ECO:0000256" key="2">
    <source>
        <dbReference type="ARBA" id="ARBA00022490"/>
    </source>
</evidence>
<dbReference type="EMBL" id="JPVP01000060">
    <property type="protein sequence ID" value="KGR81480.1"/>
    <property type="molecule type" value="Genomic_DNA"/>
</dbReference>
<dbReference type="STRING" id="1220589.CD32_19165"/>
<keyword evidence="3 6" id="KW-0489">Methyltransferase</keyword>
<comment type="caution">
    <text evidence="7">The sequence shown here is derived from an EMBL/GenBank/DDBJ whole genome shotgun (WGS) entry which is preliminary data.</text>
</comment>
<feature type="binding site" evidence="6">
    <location>
        <position position="162"/>
    </location>
    <ligand>
        <name>S-adenosyl-L-methionine</name>
        <dbReference type="ChEBI" id="CHEBI:59789"/>
    </ligand>
</feature>
<dbReference type="PANTHER" id="PTHR43648:SF1">
    <property type="entry name" value="ELECTRON TRANSFER FLAVOPROTEIN BETA SUBUNIT LYSINE METHYLTRANSFERASE"/>
    <property type="match status" value="1"/>
</dbReference>
<keyword evidence="8" id="KW-1185">Reference proteome</keyword>
<dbReference type="eggNOG" id="COG2264">
    <property type="taxonomic scope" value="Bacteria"/>
</dbReference>
<feature type="binding site" evidence="6">
    <location>
        <position position="248"/>
    </location>
    <ligand>
        <name>S-adenosyl-L-methionine</name>
        <dbReference type="ChEBI" id="CHEBI:59789"/>
    </ligand>
</feature>
<evidence type="ECO:0000256" key="6">
    <source>
        <dbReference type="HAMAP-Rule" id="MF_00735"/>
    </source>
</evidence>
<comment type="catalytic activity">
    <reaction evidence="6">
        <text>L-lysyl-[protein] + 3 S-adenosyl-L-methionine = N(6),N(6),N(6)-trimethyl-L-lysyl-[protein] + 3 S-adenosyl-L-homocysteine + 3 H(+)</text>
        <dbReference type="Rhea" id="RHEA:54192"/>
        <dbReference type="Rhea" id="RHEA-COMP:9752"/>
        <dbReference type="Rhea" id="RHEA-COMP:13826"/>
        <dbReference type="ChEBI" id="CHEBI:15378"/>
        <dbReference type="ChEBI" id="CHEBI:29969"/>
        <dbReference type="ChEBI" id="CHEBI:57856"/>
        <dbReference type="ChEBI" id="CHEBI:59789"/>
        <dbReference type="ChEBI" id="CHEBI:61961"/>
    </reaction>
</comment>
<keyword evidence="7" id="KW-0687">Ribonucleoprotein</keyword>
<evidence type="ECO:0000256" key="5">
    <source>
        <dbReference type="ARBA" id="ARBA00022691"/>
    </source>
</evidence>
<dbReference type="GO" id="GO:0032259">
    <property type="term" value="P:methylation"/>
    <property type="evidence" value="ECO:0007669"/>
    <property type="project" value="UniProtKB-KW"/>
</dbReference>
<dbReference type="SUPFAM" id="SSF53335">
    <property type="entry name" value="S-adenosyl-L-methionine-dependent methyltransferases"/>
    <property type="match status" value="1"/>
</dbReference>
<comment type="subcellular location">
    <subcellularLocation>
        <location evidence="6">Cytoplasm</location>
    </subcellularLocation>
</comment>
<evidence type="ECO:0000256" key="1">
    <source>
        <dbReference type="ARBA" id="ARBA00009741"/>
    </source>
</evidence>
<comment type="function">
    <text evidence="6">Methylates ribosomal protein L11.</text>
</comment>
<accession>A0A0A3IDC3</accession>
<dbReference type="CDD" id="cd02440">
    <property type="entry name" value="AdoMet_MTases"/>
    <property type="match status" value="1"/>
</dbReference>
<organism evidence="7 8">
    <name type="scientific">Lysinibacillus odysseyi 34hs-1 = NBRC 100172</name>
    <dbReference type="NCBI Taxonomy" id="1220589"/>
    <lineage>
        <taxon>Bacteria</taxon>
        <taxon>Bacillati</taxon>
        <taxon>Bacillota</taxon>
        <taxon>Bacilli</taxon>
        <taxon>Bacillales</taxon>
        <taxon>Bacillaceae</taxon>
        <taxon>Lysinibacillus</taxon>
    </lineage>
</organism>
<keyword evidence="2 6" id="KW-0963">Cytoplasm</keyword>
<dbReference type="InterPro" id="IPR004498">
    <property type="entry name" value="Ribosomal_PrmA_MeTrfase"/>
</dbReference>
<keyword evidence="5 6" id="KW-0949">S-adenosyl-L-methionine</keyword>